<dbReference type="OrthoDB" id="9780932at2"/>
<evidence type="ECO:0000259" key="1">
    <source>
        <dbReference type="Pfam" id="PF00561"/>
    </source>
</evidence>
<organism evidence="2 3">
    <name type="scientific">Thermoflexibacter ruber</name>
    <dbReference type="NCBI Taxonomy" id="1003"/>
    <lineage>
        <taxon>Bacteria</taxon>
        <taxon>Pseudomonadati</taxon>
        <taxon>Bacteroidota</taxon>
        <taxon>Cytophagia</taxon>
        <taxon>Cytophagales</taxon>
        <taxon>Thermoflexibacteraceae</taxon>
        <taxon>Thermoflexibacter</taxon>
    </lineage>
</organism>
<evidence type="ECO:0000313" key="2">
    <source>
        <dbReference type="EMBL" id="SFF24163.1"/>
    </source>
</evidence>
<dbReference type="Pfam" id="PF00561">
    <property type="entry name" value="Abhydrolase_1"/>
    <property type="match status" value="1"/>
</dbReference>
<dbReference type="Proteomes" id="UP000199513">
    <property type="component" value="Unassembled WGS sequence"/>
</dbReference>
<dbReference type="EMBL" id="FONY01000021">
    <property type="protein sequence ID" value="SFF24163.1"/>
    <property type="molecule type" value="Genomic_DNA"/>
</dbReference>
<accession>A0A1I2H440</accession>
<dbReference type="PRINTS" id="PR00111">
    <property type="entry name" value="ABHYDROLASE"/>
</dbReference>
<proteinExistence type="predicted"/>
<dbReference type="Gene3D" id="3.40.50.1820">
    <property type="entry name" value="alpha/beta hydrolase"/>
    <property type="match status" value="1"/>
</dbReference>
<reference evidence="2 3" key="1">
    <citation type="submission" date="2016-10" db="EMBL/GenBank/DDBJ databases">
        <authorList>
            <person name="de Groot N.N."/>
        </authorList>
    </citation>
    <scope>NUCLEOTIDE SEQUENCE [LARGE SCALE GENOMIC DNA]</scope>
    <source>
        <strain>GEY</strain>
        <strain evidence="3">DSM 9560</strain>
    </source>
</reference>
<gene>
    <name evidence="2" type="ORF">SAMN04488541_102177</name>
</gene>
<dbReference type="SUPFAM" id="SSF53474">
    <property type="entry name" value="alpha/beta-Hydrolases"/>
    <property type="match status" value="1"/>
</dbReference>
<protein>
    <submittedName>
        <fullName evidence="2">Pimeloyl-ACP methyl ester carboxylesterase</fullName>
    </submittedName>
</protein>
<name>A0A1I2H440_9BACT</name>
<evidence type="ECO:0000313" key="3">
    <source>
        <dbReference type="Proteomes" id="UP000199513"/>
    </source>
</evidence>
<sequence length="317" mass="35750">MIKKAFQYILWIFALLVLVILGLATWHWHSDIPKTILREKYASPPSRFISIKGMEVHFRDEVGSCDSLPLVLLHGTGASLHTWDGWVENIGKKHRIIRLDLPAYGLTGANPAGDYSMDFYIDFLHEFLQKMYVEKCVLAGNSLGGAIAWNYALRHPTIVKKLILVDASGFPSQNSEKPLAFSLANLPIINHLFKFITPRMIIEKSLLNVYGDKSKVSDSLIDRYFELSLHEGNRKAFIDRMNTKPSPSRVQLLNTLPMPVLIMWGDADKLIPVENAYKFQGALTNDTLVVFKGLGHVPMEEDPVNTAKVAQSFIEND</sequence>
<dbReference type="STRING" id="1003.SAMN04488541_102177"/>
<dbReference type="InterPro" id="IPR029058">
    <property type="entry name" value="AB_hydrolase_fold"/>
</dbReference>
<feature type="domain" description="AB hydrolase-1" evidence="1">
    <location>
        <begin position="69"/>
        <end position="303"/>
    </location>
</feature>
<dbReference type="RefSeq" id="WP_143090916.1">
    <property type="nucleotide sequence ID" value="NZ_FONY01000021.1"/>
</dbReference>
<dbReference type="PANTHER" id="PTHR46438">
    <property type="entry name" value="ALPHA/BETA-HYDROLASES SUPERFAMILY PROTEIN"/>
    <property type="match status" value="1"/>
</dbReference>
<dbReference type="InterPro" id="IPR000073">
    <property type="entry name" value="AB_hydrolase_1"/>
</dbReference>
<keyword evidence="3" id="KW-1185">Reference proteome</keyword>
<dbReference type="PANTHER" id="PTHR46438:SF11">
    <property type="entry name" value="LIPASE-RELATED"/>
    <property type="match status" value="1"/>
</dbReference>
<dbReference type="AlphaFoldDB" id="A0A1I2H440"/>